<dbReference type="KEGG" id="qsa:O6P43_011996"/>
<organism evidence="2 3">
    <name type="scientific">Quillaja saponaria</name>
    <name type="common">Soap bark tree</name>
    <dbReference type="NCBI Taxonomy" id="32244"/>
    <lineage>
        <taxon>Eukaryota</taxon>
        <taxon>Viridiplantae</taxon>
        <taxon>Streptophyta</taxon>
        <taxon>Embryophyta</taxon>
        <taxon>Tracheophyta</taxon>
        <taxon>Spermatophyta</taxon>
        <taxon>Magnoliopsida</taxon>
        <taxon>eudicotyledons</taxon>
        <taxon>Gunneridae</taxon>
        <taxon>Pentapetalae</taxon>
        <taxon>rosids</taxon>
        <taxon>fabids</taxon>
        <taxon>Fabales</taxon>
        <taxon>Quillajaceae</taxon>
        <taxon>Quillaja</taxon>
    </lineage>
</organism>
<feature type="transmembrane region" description="Helical" evidence="1">
    <location>
        <begin position="128"/>
        <end position="145"/>
    </location>
</feature>
<keyword evidence="1" id="KW-0472">Membrane</keyword>
<dbReference type="AlphaFoldDB" id="A0AAD7M323"/>
<accession>A0AAD7M323</accession>
<dbReference type="InterPro" id="IPR044851">
    <property type="entry name" value="Wax_synthase"/>
</dbReference>
<evidence type="ECO:0000256" key="1">
    <source>
        <dbReference type="SAM" id="Phobius"/>
    </source>
</evidence>
<sequence>MKIEDVSKNPMMNPTVVLIVSLGYCYSLVTKIPKGGLRVISLLPIFYFFSILPWYFSSAILRGLSSFFVTWITSFKLLLFSFDRGPLLITNKRDSNFIDFIVIALFPFKIKGNLPDPNSSGPSMGSKSVPRVLFVVIFPILLYLYKKEENYPPNILLILHSVSFISGFYLVWKYGGNLVQATGRYELVPLFNQPYLATSL</sequence>
<keyword evidence="1" id="KW-1133">Transmembrane helix</keyword>
<evidence type="ECO:0000313" key="2">
    <source>
        <dbReference type="EMBL" id="KAJ7967780.1"/>
    </source>
</evidence>
<keyword evidence="3" id="KW-1185">Reference proteome</keyword>
<comment type="caution">
    <text evidence="2">The sequence shown here is derived from an EMBL/GenBank/DDBJ whole genome shotgun (WGS) entry which is preliminary data.</text>
</comment>
<feature type="transmembrane region" description="Helical" evidence="1">
    <location>
        <begin position="12"/>
        <end position="29"/>
    </location>
</feature>
<keyword evidence="1" id="KW-0812">Transmembrane</keyword>
<dbReference type="PANTHER" id="PTHR31595:SF11">
    <property type="entry name" value="LONG-CHAIN-ALCOHOL O-FATTY-ACYLTRANSFERASE 1-RELATED"/>
    <property type="match status" value="1"/>
</dbReference>
<feature type="transmembrane region" description="Helical" evidence="1">
    <location>
        <begin position="36"/>
        <end position="56"/>
    </location>
</feature>
<name>A0AAD7M323_QUISA</name>
<dbReference type="GO" id="GO:0006629">
    <property type="term" value="P:lipid metabolic process"/>
    <property type="evidence" value="ECO:0007669"/>
    <property type="project" value="InterPro"/>
</dbReference>
<protein>
    <submittedName>
        <fullName evidence="2">Acyl-CoA--sterol O-acyltransferase 1-like</fullName>
    </submittedName>
</protein>
<dbReference type="PANTHER" id="PTHR31595">
    <property type="entry name" value="LONG-CHAIN-ALCOHOL O-FATTY-ACYLTRANSFERASE 3-RELATED"/>
    <property type="match status" value="1"/>
</dbReference>
<dbReference type="GO" id="GO:0008374">
    <property type="term" value="F:O-acyltransferase activity"/>
    <property type="evidence" value="ECO:0007669"/>
    <property type="project" value="InterPro"/>
</dbReference>
<reference evidence="2" key="1">
    <citation type="journal article" date="2023" name="Science">
        <title>Elucidation of the pathway for biosynthesis of saponin adjuvants from the soapbark tree.</title>
        <authorList>
            <person name="Reed J."/>
            <person name="Orme A."/>
            <person name="El-Demerdash A."/>
            <person name="Owen C."/>
            <person name="Martin L.B.B."/>
            <person name="Misra R.C."/>
            <person name="Kikuchi S."/>
            <person name="Rejzek M."/>
            <person name="Martin A.C."/>
            <person name="Harkess A."/>
            <person name="Leebens-Mack J."/>
            <person name="Louveau T."/>
            <person name="Stephenson M.J."/>
            <person name="Osbourn A."/>
        </authorList>
    </citation>
    <scope>NUCLEOTIDE SEQUENCE</scope>
    <source>
        <strain evidence="2">S10</strain>
    </source>
</reference>
<dbReference type="Proteomes" id="UP001163823">
    <property type="component" value="Chromosome 5"/>
</dbReference>
<evidence type="ECO:0000313" key="3">
    <source>
        <dbReference type="Proteomes" id="UP001163823"/>
    </source>
</evidence>
<gene>
    <name evidence="2" type="ORF">O6P43_011996</name>
</gene>
<proteinExistence type="predicted"/>
<dbReference type="EMBL" id="JARAOO010000005">
    <property type="protein sequence ID" value="KAJ7967780.1"/>
    <property type="molecule type" value="Genomic_DNA"/>
</dbReference>
<feature type="transmembrane region" description="Helical" evidence="1">
    <location>
        <begin position="62"/>
        <end position="82"/>
    </location>
</feature>
<feature type="transmembrane region" description="Helical" evidence="1">
    <location>
        <begin position="151"/>
        <end position="172"/>
    </location>
</feature>